<dbReference type="SMART" id="SM00283">
    <property type="entry name" value="MA"/>
    <property type="match status" value="1"/>
</dbReference>
<gene>
    <name evidence="8" type="ORF">HPTL_2070</name>
</gene>
<dbReference type="GO" id="GO:0007165">
    <property type="term" value="P:signal transduction"/>
    <property type="evidence" value="ECO:0007669"/>
    <property type="project" value="UniProtKB-KW"/>
</dbReference>
<keyword evidence="1 3" id="KW-0807">Transducer</keyword>
<dbReference type="Gene3D" id="1.10.287.950">
    <property type="entry name" value="Methyl-accepting chemotaxis protein"/>
    <property type="match status" value="1"/>
</dbReference>
<dbReference type="OrthoDB" id="9760371at2"/>
<comment type="similarity">
    <text evidence="2">Belongs to the methyl-accepting chemotaxis (MCP) protein family.</text>
</comment>
<accession>A0A2Z6E0L8</accession>
<evidence type="ECO:0000259" key="6">
    <source>
        <dbReference type="PROSITE" id="PS50111"/>
    </source>
</evidence>
<dbReference type="InterPro" id="IPR004089">
    <property type="entry name" value="MCPsignal_dom"/>
</dbReference>
<evidence type="ECO:0000256" key="2">
    <source>
        <dbReference type="ARBA" id="ARBA00029447"/>
    </source>
</evidence>
<keyword evidence="5" id="KW-0472">Membrane</keyword>
<keyword evidence="5" id="KW-1133">Transmembrane helix</keyword>
<feature type="domain" description="HAMP" evidence="7">
    <location>
        <begin position="335"/>
        <end position="387"/>
    </location>
</feature>
<dbReference type="GO" id="GO:0016020">
    <property type="term" value="C:membrane"/>
    <property type="evidence" value="ECO:0007669"/>
    <property type="project" value="InterPro"/>
</dbReference>
<dbReference type="InterPro" id="IPR003660">
    <property type="entry name" value="HAMP_dom"/>
</dbReference>
<dbReference type="Pfam" id="PF00015">
    <property type="entry name" value="MCPsignal"/>
    <property type="match status" value="1"/>
</dbReference>
<keyword evidence="4" id="KW-0175">Coiled coil</keyword>
<evidence type="ECO:0000256" key="1">
    <source>
        <dbReference type="ARBA" id="ARBA00023224"/>
    </source>
</evidence>
<dbReference type="PANTHER" id="PTHR32089">
    <property type="entry name" value="METHYL-ACCEPTING CHEMOTAXIS PROTEIN MCPB"/>
    <property type="match status" value="1"/>
</dbReference>
<evidence type="ECO:0000313" key="8">
    <source>
        <dbReference type="EMBL" id="BBD78324.1"/>
    </source>
</evidence>
<dbReference type="SMART" id="SM00304">
    <property type="entry name" value="HAMP"/>
    <property type="match status" value="1"/>
</dbReference>
<protein>
    <submittedName>
        <fullName evidence="8">Methyl-accepting chemotaxis protein</fullName>
    </submittedName>
</protein>
<dbReference type="PROSITE" id="PS50111">
    <property type="entry name" value="CHEMOTAXIS_TRANSDUC_2"/>
    <property type="match status" value="1"/>
</dbReference>
<evidence type="ECO:0000256" key="5">
    <source>
        <dbReference type="SAM" id="Phobius"/>
    </source>
</evidence>
<reference evidence="8 9" key="1">
    <citation type="submission" date="2018-04" db="EMBL/GenBank/DDBJ databases">
        <title>Complete genome sequence of Hydrogenophilus thermoluteolus TH-1.</title>
        <authorList>
            <person name="Arai H."/>
        </authorList>
    </citation>
    <scope>NUCLEOTIDE SEQUENCE [LARGE SCALE GENOMIC DNA]</scope>
    <source>
        <strain evidence="8 9">TH-1</strain>
    </source>
</reference>
<dbReference type="AlphaFoldDB" id="A0A2Z6E0L8"/>
<feature type="coiled-coil region" evidence="4">
    <location>
        <begin position="439"/>
        <end position="473"/>
    </location>
</feature>
<sequence>MRHLSISAKLLSILIVGGLLVATTNGLTLWKDWQSVQTAQRQFAGLELLTRLGDVYRQVPILRTWSGVTLAADPKSELHQHATQNAQTLVTEIDSQWNAFRTLATQAPLSPTLTEQIAMLDRSWQEIKTRDAADRFQMLAPLVDGLLETMRLIAVESQLAFIPDPTISSLTQAWLNDILPLTDASNRLRGLLTLAFVEQRFGEPALLEFTRHRHTLAKSIEDLAFIHNRLRSFGVTELVDLFDAQLSYLQEQGEMLDTTLDAIKFGFFARDPLEVYDEASQLVDGVWGYGASVHALLAEHVESYRAAKWRSLAMLSAAIAAASLVVLLMTLAIRRSLLATITRIANGVQQLAQGDLTTQIAVRERDETRRIVTALHEMIGKWRESLSTVHAALEALARAAQVSEANAQAIADRARQSETHVTAIVDAADALDATARNARTEAQAVVADAQKTLDEAQQMAGALAQALATLEAMNTQLDGVNAASRRFIAESAAIRRITDKVREIAEQTNLLALNAAIEAARAGEAGRGFAVVADEVRKLSEQSAVAAGEIDTITTNLAQQGQAIEAQLDATLAETQSSHERIGALQGFMAQVERATHGTLERARSILQVASDVERLSETIDQAAHNAKTAAQQTSNAANEITTASSEVNGWVTKLKAAFARFRL</sequence>
<dbReference type="SUPFAM" id="SSF58104">
    <property type="entry name" value="Methyl-accepting chemotaxis protein (MCP) signaling domain"/>
    <property type="match status" value="1"/>
</dbReference>
<dbReference type="KEGG" id="htl:HPTL_2070"/>
<keyword evidence="5" id="KW-0812">Transmembrane</keyword>
<dbReference type="PROSITE" id="PS50885">
    <property type="entry name" value="HAMP"/>
    <property type="match status" value="1"/>
</dbReference>
<dbReference type="CDD" id="cd06225">
    <property type="entry name" value="HAMP"/>
    <property type="match status" value="1"/>
</dbReference>
<dbReference type="EMBL" id="AP018558">
    <property type="protein sequence ID" value="BBD78324.1"/>
    <property type="molecule type" value="Genomic_DNA"/>
</dbReference>
<name>A0A2Z6E0L8_HYDTE</name>
<dbReference type="PANTHER" id="PTHR32089:SF112">
    <property type="entry name" value="LYSOZYME-LIKE PROTEIN-RELATED"/>
    <property type="match status" value="1"/>
</dbReference>
<evidence type="ECO:0000256" key="3">
    <source>
        <dbReference type="PROSITE-ProRule" id="PRU00284"/>
    </source>
</evidence>
<evidence type="ECO:0000259" key="7">
    <source>
        <dbReference type="PROSITE" id="PS50885"/>
    </source>
</evidence>
<dbReference type="Pfam" id="PF00672">
    <property type="entry name" value="HAMP"/>
    <property type="match status" value="1"/>
</dbReference>
<keyword evidence="9" id="KW-1185">Reference proteome</keyword>
<dbReference type="Proteomes" id="UP000262004">
    <property type="component" value="Chromosome"/>
</dbReference>
<evidence type="ECO:0000256" key="4">
    <source>
        <dbReference type="SAM" id="Coils"/>
    </source>
</evidence>
<evidence type="ECO:0000313" key="9">
    <source>
        <dbReference type="Proteomes" id="UP000262004"/>
    </source>
</evidence>
<feature type="domain" description="Methyl-accepting transducer" evidence="6">
    <location>
        <begin position="392"/>
        <end position="649"/>
    </location>
</feature>
<feature type="transmembrane region" description="Helical" evidence="5">
    <location>
        <begin position="312"/>
        <end position="333"/>
    </location>
</feature>
<organism evidence="8 9">
    <name type="scientific">Hydrogenophilus thermoluteolus</name>
    <name type="common">Pseudomonas hydrogenothermophila</name>
    <dbReference type="NCBI Taxonomy" id="297"/>
    <lineage>
        <taxon>Bacteria</taxon>
        <taxon>Pseudomonadati</taxon>
        <taxon>Pseudomonadota</taxon>
        <taxon>Hydrogenophilia</taxon>
        <taxon>Hydrogenophilales</taxon>
        <taxon>Hydrogenophilaceae</taxon>
        <taxon>Hydrogenophilus</taxon>
    </lineage>
</organism>
<dbReference type="RefSeq" id="WP_119335963.1">
    <property type="nucleotide sequence ID" value="NZ_AP018558.1"/>
</dbReference>
<proteinExistence type="inferred from homology"/>